<dbReference type="Gene3D" id="3.30.420.40">
    <property type="match status" value="2"/>
</dbReference>
<dbReference type="EMBL" id="CP003538">
    <property type="protein sequence ID" value="AGH97712.1"/>
    <property type="molecule type" value="Genomic_DNA"/>
</dbReference>
<evidence type="ECO:0000313" key="2">
    <source>
        <dbReference type="EMBL" id="AGH97712.1"/>
    </source>
</evidence>
<protein>
    <submittedName>
        <fullName evidence="2">Putative molecular chaperone</fullName>
    </submittedName>
</protein>
<evidence type="ECO:0000259" key="1">
    <source>
        <dbReference type="Pfam" id="PF00814"/>
    </source>
</evidence>
<dbReference type="InterPro" id="IPR000905">
    <property type="entry name" value="Gcp-like_dom"/>
</dbReference>
<dbReference type="InterPro" id="IPR022496">
    <property type="entry name" value="T6A_TsaB"/>
</dbReference>
<evidence type="ECO:0000313" key="3">
    <source>
        <dbReference type="Proteomes" id="UP000011932"/>
    </source>
</evidence>
<dbReference type="PATRIC" id="fig|349215.9.peg.861"/>
<name>M4VEA9_9BACT</name>
<accession>M4VEA9</accession>
<dbReference type="KEGG" id="man:A11S_890"/>
<dbReference type="OrthoDB" id="9809995at2"/>
<gene>
    <name evidence="2" type="ORF">A11S_890</name>
</gene>
<reference evidence="2 3" key="1">
    <citation type="journal article" date="2013" name="ISME J.">
        <title>By their genes ye shall know them: genomic signatures of predatory bacteria.</title>
        <authorList>
            <person name="Pasternak Z."/>
            <person name="Pietrokovski S."/>
            <person name="Rotem O."/>
            <person name="Gophna U."/>
            <person name="Lurie-Weinberger M.N."/>
            <person name="Jurkevitch E."/>
        </authorList>
    </citation>
    <scope>NUCLEOTIDE SEQUENCE [LARGE SCALE GENOMIC DNA]</scope>
    <source>
        <strain evidence="2">EPB</strain>
    </source>
</reference>
<dbReference type="Proteomes" id="UP000011932">
    <property type="component" value="Chromosome"/>
</dbReference>
<dbReference type="GO" id="GO:0002949">
    <property type="term" value="P:tRNA threonylcarbamoyladenosine modification"/>
    <property type="evidence" value="ECO:0007669"/>
    <property type="project" value="InterPro"/>
</dbReference>
<proteinExistence type="predicted"/>
<dbReference type="HOGENOM" id="CLU_064886_3_0_5"/>
<dbReference type="CDD" id="cd24032">
    <property type="entry name" value="ASKHA_NBD_TsaB"/>
    <property type="match status" value="1"/>
</dbReference>
<feature type="domain" description="Gcp-like" evidence="1">
    <location>
        <begin position="36"/>
        <end position="137"/>
    </location>
</feature>
<dbReference type="SUPFAM" id="SSF53067">
    <property type="entry name" value="Actin-like ATPase domain"/>
    <property type="match status" value="2"/>
</dbReference>
<dbReference type="PANTHER" id="PTHR11735:SF11">
    <property type="entry name" value="TRNA THREONYLCARBAMOYLADENOSINE BIOSYNTHESIS PROTEIN TSAB"/>
    <property type="match status" value="1"/>
</dbReference>
<dbReference type="RefSeq" id="WP_015467261.1">
    <property type="nucleotide sequence ID" value="NC_020812.1"/>
</dbReference>
<dbReference type="NCBIfam" id="TIGR03725">
    <property type="entry name" value="T6A_YeaZ"/>
    <property type="match status" value="1"/>
</dbReference>
<dbReference type="AlphaFoldDB" id="M4VEA9"/>
<dbReference type="Pfam" id="PF00814">
    <property type="entry name" value="TsaD"/>
    <property type="match status" value="1"/>
</dbReference>
<dbReference type="STRING" id="349215.A11S_890"/>
<dbReference type="InterPro" id="IPR043129">
    <property type="entry name" value="ATPase_NBD"/>
</dbReference>
<dbReference type="PANTHER" id="PTHR11735">
    <property type="entry name" value="TRNA N6-ADENOSINE THREONYLCARBAMOYLTRANSFERASE"/>
    <property type="match status" value="1"/>
</dbReference>
<sequence>MFDLSKPCILAIDTSMAACNVAVFDTASMTGSVRAEPMARGQSEDLVPMINDVLAAADRSYDDVGLIVVTVGPGAFTGVRIALSAARAFGLTLNCPVVGVLSTDALAQTLIARGTVHHDETIMVLMDTKRGDYYTQLFSSDGAPLTEPSVTKRDELSALIGDYSVVVIGDCPQIAATLNGARVDDTVVFADMDHMARVAATRWGNGGAGAFLSPEPVYLRGAEVSQSKKIGRTIAENQ</sequence>
<dbReference type="GO" id="GO:0005829">
    <property type="term" value="C:cytosol"/>
    <property type="evidence" value="ECO:0007669"/>
    <property type="project" value="TreeGrafter"/>
</dbReference>
<organism evidence="2 3">
    <name type="scientific">Micavibrio aeruginosavorus EPB</name>
    <dbReference type="NCBI Taxonomy" id="349215"/>
    <lineage>
        <taxon>Bacteria</taxon>
        <taxon>Pseudomonadati</taxon>
        <taxon>Bdellovibrionota</taxon>
        <taxon>Bdellovibrionia</taxon>
        <taxon>Bdellovibrionales</taxon>
        <taxon>Pseudobdellovibrionaceae</taxon>
        <taxon>Micavibrio</taxon>
    </lineage>
</organism>